<feature type="region of interest" description="Disordered" evidence="1">
    <location>
        <begin position="397"/>
        <end position="439"/>
    </location>
</feature>
<feature type="region of interest" description="Disordered" evidence="1">
    <location>
        <begin position="72"/>
        <end position="95"/>
    </location>
</feature>
<protein>
    <submittedName>
        <fullName evidence="2">Uncharacterized protein</fullName>
    </submittedName>
</protein>
<evidence type="ECO:0000256" key="1">
    <source>
        <dbReference type="SAM" id="MobiDB-lite"/>
    </source>
</evidence>
<evidence type="ECO:0000313" key="3">
    <source>
        <dbReference type="Proteomes" id="UP000051952"/>
    </source>
</evidence>
<keyword evidence="3" id="KW-1185">Reference proteome</keyword>
<dbReference type="Proteomes" id="UP000051952">
    <property type="component" value="Unassembled WGS sequence"/>
</dbReference>
<organism evidence="2 3">
    <name type="scientific">Bodo saltans</name>
    <name type="common">Flagellated protozoan</name>
    <dbReference type="NCBI Taxonomy" id="75058"/>
    <lineage>
        <taxon>Eukaryota</taxon>
        <taxon>Discoba</taxon>
        <taxon>Euglenozoa</taxon>
        <taxon>Kinetoplastea</taxon>
        <taxon>Metakinetoplastina</taxon>
        <taxon>Eubodonida</taxon>
        <taxon>Bodonidae</taxon>
        <taxon>Bodo</taxon>
    </lineage>
</organism>
<feature type="compositionally biased region" description="Polar residues" evidence="1">
    <location>
        <begin position="397"/>
        <end position="408"/>
    </location>
</feature>
<gene>
    <name evidence="2" type="ORF">BSAL_88470</name>
</gene>
<dbReference type="VEuPathDB" id="TriTrypDB:BSAL_88470"/>
<feature type="compositionally biased region" description="Low complexity" evidence="1">
    <location>
        <begin position="84"/>
        <end position="95"/>
    </location>
</feature>
<reference evidence="3" key="1">
    <citation type="submission" date="2015-09" db="EMBL/GenBank/DDBJ databases">
        <authorList>
            <consortium name="Pathogen Informatics"/>
        </authorList>
    </citation>
    <scope>NUCLEOTIDE SEQUENCE [LARGE SCALE GENOMIC DNA]</scope>
    <source>
        <strain evidence="3">Lake Konstanz</strain>
    </source>
</reference>
<proteinExistence type="predicted"/>
<dbReference type="EMBL" id="CYKH01001112">
    <property type="protein sequence ID" value="CUG84235.1"/>
    <property type="molecule type" value="Genomic_DNA"/>
</dbReference>
<dbReference type="AlphaFoldDB" id="A0A0S4J2I8"/>
<accession>A0A0S4J2I8</accession>
<name>A0A0S4J2I8_BODSA</name>
<sequence>MSEGRELACALHFQLEAAVQLVGALGGSILVVRSTGETAQDLLKTLGMDGATGNVAIQSSAAADEIGLTAVQQQQNSRHHRRTTSATTPRRTPTTDMLELRSALDHSPVPTSSSSVAQFRCIALSGRTTHRAFAHESMLTGVVESGLALNITLAAEPFLAVPIGSGAGSCLGVLCLAYKANPQRLQFDGEDESVALACSRMIAATLSRCAAAKYVTPYDINRLNHLGLHTILAPEVTPMDLQSAPSSSAPLYARGLVYRSSSRAVLATRVERLHGEDIPTLPSLLELAQVMKDLEAMLLKQQGGVNRQMETQYGLEKRLRGVQHELTTLQLTAARDKSEGEAFRLSGQMLQQQLNSRIAHTEIAKLHQSEIQTSVNAEVLGFLDQAKALLDRQTAVSSYRNEPRSTQPLGRKAGTFRPPATTASSSSIHFPAPPPVVPPSTSVRIARPHINHAAKDMMGIQRPRTGGSLKMRLPSA</sequence>
<evidence type="ECO:0000313" key="2">
    <source>
        <dbReference type="EMBL" id="CUG84235.1"/>
    </source>
</evidence>